<keyword evidence="2" id="KW-1185">Reference proteome</keyword>
<comment type="caution">
    <text evidence="1">The sequence shown here is derived from an EMBL/GenBank/DDBJ whole genome shotgun (WGS) entry which is preliminary data.</text>
</comment>
<evidence type="ECO:0000313" key="2">
    <source>
        <dbReference type="Proteomes" id="UP001629214"/>
    </source>
</evidence>
<protein>
    <submittedName>
        <fullName evidence="1">Uncharacterized protein</fullName>
    </submittedName>
</protein>
<dbReference type="Proteomes" id="UP001629214">
    <property type="component" value="Unassembled WGS sequence"/>
</dbReference>
<evidence type="ECO:0000313" key="1">
    <source>
        <dbReference type="EMBL" id="MFL9881162.1"/>
    </source>
</evidence>
<accession>A0ABW8ZE37</accession>
<sequence length="226" mass="24834">MQNISNQFFINNTAAPTAAKAYANNNDIGFAQMMIARNTGVDGLVNPMRPDVSPALTMALGGLVGSYGINVPPKLRIFSTKKGFKLEEGDERNSKFEMLLSDHTGVSDLLAQAQTQALASREEAMQSAIETFTQGNSSGYDMKGFLTEFREEEKPRAISIVYDGNSTQVEESDGKNWRPIKNESDFMADLVKAYTRYTLTQDATEAHEAKGKTKTKNSLTSLPIDK</sequence>
<reference evidence="1 2" key="1">
    <citation type="journal article" date="2024" name="Chem. Sci.">
        <title>Discovery of megapolipeptins by genome mining of a Burkholderiales bacteria collection.</title>
        <authorList>
            <person name="Paulo B.S."/>
            <person name="Recchia M.J.J."/>
            <person name="Lee S."/>
            <person name="Fergusson C.H."/>
            <person name="Romanowski S.B."/>
            <person name="Hernandez A."/>
            <person name="Krull N."/>
            <person name="Liu D.Y."/>
            <person name="Cavanagh H."/>
            <person name="Bos A."/>
            <person name="Gray C.A."/>
            <person name="Murphy B.T."/>
            <person name="Linington R.G."/>
            <person name="Eustaquio A.S."/>
        </authorList>
    </citation>
    <scope>NUCLEOTIDE SEQUENCE [LARGE SCALE GENOMIC DNA]</scope>
    <source>
        <strain evidence="1 2">RL21-008-BIB-B</strain>
    </source>
</reference>
<proteinExistence type="predicted"/>
<dbReference type="EMBL" id="JAQQFR010000019">
    <property type="protein sequence ID" value="MFL9881162.1"/>
    <property type="molecule type" value="Genomic_DNA"/>
</dbReference>
<organism evidence="1 2">
    <name type="scientific">Herbaspirillum rhizosphaerae</name>
    <dbReference type="NCBI Taxonomy" id="346179"/>
    <lineage>
        <taxon>Bacteria</taxon>
        <taxon>Pseudomonadati</taxon>
        <taxon>Pseudomonadota</taxon>
        <taxon>Betaproteobacteria</taxon>
        <taxon>Burkholderiales</taxon>
        <taxon>Oxalobacteraceae</taxon>
        <taxon>Herbaspirillum</taxon>
    </lineage>
</organism>
<name>A0ABW8ZE37_9BURK</name>
<dbReference type="RefSeq" id="WP_408170338.1">
    <property type="nucleotide sequence ID" value="NZ_JAQQFR010000019.1"/>
</dbReference>
<gene>
    <name evidence="1" type="ORF">PQR63_22380</name>
</gene>